<organism evidence="2 3">
    <name type="scientific">Fructobacillus fructosus</name>
    <dbReference type="NCBI Taxonomy" id="1631"/>
    <lineage>
        <taxon>Bacteria</taxon>
        <taxon>Bacillati</taxon>
        <taxon>Bacillota</taxon>
        <taxon>Bacilli</taxon>
        <taxon>Lactobacillales</taxon>
        <taxon>Lactobacillaceae</taxon>
        <taxon>Fructobacillus</taxon>
    </lineage>
</organism>
<dbReference type="RefSeq" id="WP_187753469.1">
    <property type="nucleotide sequence ID" value="NZ_CAUZLK010000002.1"/>
</dbReference>
<feature type="transmembrane region" description="Helical" evidence="1">
    <location>
        <begin position="96"/>
        <end position="120"/>
    </location>
</feature>
<protein>
    <submittedName>
        <fullName evidence="2">Uncharacterized protein</fullName>
    </submittedName>
</protein>
<keyword evidence="1" id="KW-0472">Membrane</keyword>
<accession>A0ABM9MVV8</accession>
<name>A0ABM9MVV8_9LACO</name>
<feature type="transmembrane region" description="Helical" evidence="1">
    <location>
        <begin position="47"/>
        <end position="66"/>
    </location>
</feature>
<feature type="transmembrane region" description="Helical" evidence="1">
    <location>
        <begin position="213"/>
        <end position="236"/>
    </location>
</feature>
<keyword evidence="1" id="KW-0812">Transmembrane</keyword>
<evidence type="ECO:0000313" key="3">
    <source>
        <dbReference type="Proteomes" id="UP001314261"/>
    </source>
</evidence>
<evidence type="ECO:0000313" key="2">
    <source>
        <dbReference type="EMBL" id="CAK1243770.1"/>
    </source>
</evidence>
<dbReference type="EMBL" id="CAUZLR010000006">
    <property type="protein sequence ID" value="CAK1243770.1"/>
    <property type="molecule type" value="Genomic_DNA"/>
</dbReference>
<feature type="transmembrane region" description="Helical" evidence="1">
    <location>
        <begin position="16"/>
        <end position="35"/>
    </location>
</feature>
<feature type="transmembrane region" description="Helical" evidence="1">
    <location>
        <begin position="126"/>
        <end position="151"/>
    </location>
</feature>
<evidence type="ECO:0000256" key="1">
    <source>
        <dbReference type="SAM" id="Phobius"/>
    </source>
</evidence>
<reference evidence="2 3" key="1">
    <citation type="submission" date="2023-10" db="EMBL/GenBank/DDBJ databases">
        <authorList>
            <person name="Botero Cardona J."/>
        </authorList>
    </citation>
    <scope>NUCLEOTIDE SEQUENCE [LARGE SCALE GENOMIC DNA]</scope>
    <source>
        <strain evidence="2 3">R-54839</strain>
    </source>
</reference>
<comment type="caution">
    <text evidence="2">The sequence shown here is derived from an EMBL/GenBank/DDBJ whole genome shotgun (WGS) entry which is preliminary data.</text>
</comment>
<gene>
    <name evidence="2" type="ORF">R54839_PPFHFPJH_01018</name>
</gene>
<proteinExistence type="predicted"/>
<keyword evidence="3" id="KW-1185">Reference proteome</keyword>
<keyword evidence="1" id="KW-1133">Transmembrane helix</keyword>
<dbReference type="Proteomes" id="UP001314261">
    <property type="component" value="Unassembled WGS sequence"/>
</dbReference>
<sequence>MIKWLDLKNTFRNRRFLFFTVVFPAAWYLFILTMGQDVAFAGKSTNYLLYLTAAIIGIGGNSVVTFSKKICETRGFFQLQSKTSHYGLRQWLADQLIVELLLNSTICFVLVMIGFCYQAILFTMEFLLLIFLLLILGLYLSVIGFFVGLILDGQTISALAMPLSMGASLLMAPWASFVHGSSWFLTAFTAIQKIFPGYYVYQVIQNMLNRQDVFQSLSCFVLTTLLILIPVALLSVRRLKRI</sequence>
<feature type="transmembrane region" description="Helical" evidence="1">
    <location>
        <begin position="158"/>
        <end position="177"/>
    </location>
</feature>